<dbReference type="GeneID" id="130463098"/>
<sequence>MERESLANLQKEVSFSGICVKVIGNEGDPTINLLIMPEKHIPSSSSSAFSHPALIRHMEPSTMGNPGGDHLYSTPLPSSNTSETTNNNDLTTPLSSLTTKKFKNNGKKASIPSTSQTKSFPPTKSKSSATTTTISTPISSIPDQCSNPPTSFSTTSPSCQQNPSATNCLQLEDVVVVPASIQPLPTSETTNSSTSTTRPDREPLYHPTPIYSLEDSSPMGTDRDTSHHSENCIDAQFVTPAPSLPNQLPQPLATTGEPASTTVLHPLQPISSSSTFKKSNKLCLAVKPSRAKLRKASKPYENLQSSKRSSGSSVGIPLLGDDQWRREGDSINGSTTQDEGCGTDGTTGKSEGYGEILSMDSSQ</sequence>
<keyword evidence="2" id="KW-1185">Reference proteome</keyword>
<feature type="compositionally biased region" description="Low complexity" evidence="1">
    <location>
        <begin position="186"/>
        <end position="197"/>
    </location>
</feature>
<feature type="compositionally biased region" description="Low complexity" evidence="1">
    <location>
        <begin position="112"/>
        <end position="158"/>
    </location>
</feature>
<feature type="compositionally biased region" description="Low complexity" evidence="1">
    <location>
        <begin position="73"/>
        <end position="99"/>
    </location>
</feature>
<reference evidence="2" key="1">
    <citation type="journal article" date="2021" name="Nat. Commun.">
        <title>Genomic analyses provide insights into spinach domestication and the genetic basis of agronomic traits.</title>
        <authorList>
            <person name="Cai X."/>
            <person name="Sun X."/>
            <person name="Xu C."/>
            <person name="Sun H."/>
            <person name="Wang X."/>
            <person name="Ge C."/>
            <person name="Zhang Z."/>
            <person name="Wang Q."/>
            <person name="Fei Z."/>
            <person name="Jiao C."/>
            <person name="Wang Q."/>
        </authorList>
    </citation>
    <scope>NUCLEOTIDE SEQUENCE [LARGE SCALE GENOMIC DNA]</scope>
    <source>
        <strain evidence="2">cv. Varoflay</strain>
    </source>
</reference>
<name>A0ABM3QXM5_SPIOL</name>
<feature type="compositionally biased region" description="Polar residues" evidence="1">
    <location>
        <begin position="244"/>
        <end position="272"/>
    </location>
</feature>
<feature type="compositionally biased region" description="Polar residues" evidence="1">
    <location>
        <begin position="331"/>
        <end position="349"/>
    </location>
</feature>
<accession>A0ABM3QXM5</accession>
<dbReference type="Proteomes" id="UP000813463">
    <property type="component" value="Chromosome 6"/>
</dbReference>
<feature type="region of interest" description="Disordered" evidence="1">
    <location>
        <begin position="179"/>
        <end position="272"/>
    </location>
</feature>
<proteinExistence type="predicted"/>
<evidence type="ECO:0000313" key="3">
    <source>
        <dbReference type="RefSeq" id="XP_056688113.1"/>
    </source>
</evidence>
<dbReference type="RefSeq" id="XP_056688113.1">
    <property type="nucleotide sequence ID" value="XM_056832135.1"/>
</dbReference>
<feature type="compositionally biased region" description="Basic and acidic residues" evidence="1">
    <location>
        <begin position="221"/>
        <end position="231"/>
    </location>
</feature>
<reference evidence="3" key="2">
    <citation type="submission" date="2025-08" db="UniProtKB">
        <authorList>
            <consortium name="RefSeq"/>
        </authorList>
    </citation>
    <scope>IDENTIFICATION</scope>
    <source>
        <tissue evidence="3">Leaf</tissue>
    </source>
</reference>
<protein>
    <submittedName>
        <fullName evidence="3">Cell wall protein DAN4-like</fullName>
    </submittedName>
</protein>
<evidence type="ECO:0000313" key="2">
    <source>
        <dbReference type="Proteomes" id="UP000813463"/>
    </source>
</evidence>
<evidence type="ECO:0000256" key="1">
    <source>
        <dbReference type="SAM" id="MobiDB-lite"/>
    </source>
</evidence>
<feature type="region of interest" description="Disordered" evidence="1">
    <location>
        <begin position="290"/>
        <end position="363"/>
    </location>
</feature>
<gene>
    <name evidence="3" type="primary">LOC130463098</name>
</gene>
<organism evidence="2 3">
    <name type="scientific">Spinacia oleracea</name>
    <name type="common">Spinach</name>
    <dbReference type="NCBI Taxonomy" id="3562"/>
    <lineage>
        <taxon>Eukaryota</taxon>
        <taxon>Viridiplantae</taxon>
        <taxon>Streptophyta</taxon>
        <taxon>Embryophyta</taxon>
        <taxon>Tracheophyta</taxon>
        <taxon>Spermatophyta</taxon>
        <taxon>Magnoliopsida</taxon>
        <taxon>eudicotyledons</taxon>
        <taxon>Gunneridae</taxon>
        <taxon>Pentapetalae</taxon>
        <taxon>Caryophyllales</taxon>
        <taxon>Chenopodiaceae</taxon>
        <taxon>Chenopodioideae</taxon>
        <taxon>Anserineae</taxon>
        <taxon>Spinacia</taxon>
    </lineage>
</organism>
<feature type="region of interest" description="Disordered" evidence="1">
    <location>
        <begin position="58"/>
        <end position="164"/>
    </location>
</feature>